<keyword evidence="1" id="KW-0472">Membrane</keyword>
<dbReference type="AlphaFoldDB" id="A0A0P0L732"/>
<dbReference type="EMBL" id="CP013020">
    <property type="protein sequence ID" value="ALK85417.1"/>
    <property type="molecule type" value="Genomic_DNA"/>
</dbReference>
<evidence type="ECO:0000313" key="4">
    <source>
        <dbReference type="Proteomes" id="UP000061587"/>
    </source>
</evidence>
<organism evidence="3 4">
    <name type="scientific">Phocaeicola vulgatus</name>
    <name type="common">Bacteroides vulgatus</name>
    <dbReference type="NCBI Taxonomy" id="821"/>
    <lineage>
        <taxon>Bacteria</taxon>
        <taxon>Pseudomonadati</taxon>
        <taxon>Bacteroidota</taxon>
        <taxon>Bacteroidia</taxon>
        <taxon>Bacteroidales</taxon>
        <taxon>Bacteroidaceae</taxon>
        <taxon>Phocaeicola</taxon>
    </lineage>
</organism>
<evidence type="ECO:0000256" key="1">
    <source>
        <dbReference type="SAM" id="Phobius"/>
    </source>
</evidence>
<evidence type="ECO:0000259" key="2">
    <source>
        <dbReference type="Pfam" id="PF00892"/>
    </source>
</evidence>
<feature type="domain" description="EamA" evidence="2">
    <location>
        <begin position="2"/>
        <end position="115"/>
    </location>
</feature>
<gene>
    <name evidence="3" type="ORF">BvMPK_2832</name>
</gene>
<dbReference type="InterPro" id="IPR037185">
    <property type="entry name" value="EmrE-like"/>
</dbReference>
<sequence>MIAACISVFSYAGYIIGIRKTRAVEVNSTVLTCYVMGLGALFFLLGGLFYDEGVRLETNVITWLYIGGLALPATAISNITLVKAVKLAGPTLTSLLGALEPLTAVLVGVFVFKELLLHTVLWA</sequence>
<dbReference type="Proteomes" id="UP000061587">
    <property type="component" value="Chromosome"/>
</dbReference>
<reference evidence="3 4" key="2">
    <citation type="journal article" date="2016" name="Genome Biol. Evol.">
        <title>Extensive mobilome-driven genome diversification in mouse gut-associated Bacteroides vulgatus mpk.</title>
        <authorList>
            <person name="Lange A."/>
            <person name="Beier S."/>
            <person name="Steimle A."/>
            <person name="Autenrieth I.B."/>
            <person name="Huson D.H."/>
            <person name="Frick J.S."/>
        </authorList>
    </citation>
    <scope>NUCLEOTIDE SEQUENCE [LARGE SCALE GENOMIC DNA]</scope>
    <source>
        <strain evidence="4">mpk</strain>
    </source>
</reference>
<feature type="transmembrane region" description="Helical" evidence="1">
    <location>
        <begin position="62"/>
        <end position="82"/>
    </location>
</feature>
<evidence type="ECO:0000313" key="3">
    <source>
        <dbReference type="EMBL" id="ALK85417.1"/>
    </source>
</evidence>
<dbReference type="Pfam" id="PF00892">
    <property type="entry name" value="EamA"/>
    <property type="match status" value="1"/>
</dbReference>
<dbReference type="PATRIC" id="fig|821.40.peg.3410"/>
<accession>A0A0P0L732</accession>
<dbReference type="GO" id="GO:0016020">
    <property type="term" value="C:membrane"/>
    <property type="evidence" value="ECO:0007669"/>
    <property type="project" value="InterPro"/>
</dbReference>
<reference evidence="4" key="1">
    <citation type="submission" date="2015-10" db="EMBL/GenBank/DDBJ databases">
        <title>Extensive mobilome-driven genome diversification in gut-associated Bacteroides vulgatus mpk.</title>
        <authorList>
            <person name="Beier S."/>
            <person name="Lange A."/>
            <person name="Huson D.H."/>
            <person name="Frick J.-S."/>
            <person name="Autenrieth I.B."/>
        </authorList>
    </citation>
    <scope>NUCLEOTIDE SEQUENCE [LARGE SCALE GENOMIC DNA]</scope>
    <source>
        <strain evidence="4">mpk</strain>
    </source>
</reference>
<proteinExistence type="predicted"/>
<dbReference type="SUPFAM" id="SSF103481">
    <property type="entry name" value="Multidrug resistance efflux transporter EmrE"/>
    <property type="match status" value="1"/>
</dbReference>
<feature type="transmembrane region" description="Helical" evidence="1">
    <location>
        <begin position="94"/>
        <end position="112"/>
    </location>
</feature>
<keyword evidence="1" id="KW-1133">Transmembrane helix</keyword>
<dbReference type="InterPro" id="IPR000620">
    <property type="entry name" value="EamA_dom"/>
</dbReference>
<name>A0A0P0L732_PHOVU</name>
<keyword evidence="1" id="KW-0812">Transmembrane</keyword>
<feature type="transmembrane region" description="Helical" evidence="1">
    <location>
        <begin position="29"/>
        <end position="50"/>
    </location>
</feature>
<protein>
    <submittedName>
        <fullName evidence="3">Permease of the drug/metabolite transporter (DMT) superfamily</fullName>
    </submittedName>
</protein>